<name>A0A2S9TH89_9BACT</name>
<reference evidence="2 3" key="1">
    <citation type="submission" date="2017-09" db="EMBL/GenBank/DDBJ databases">
        <title>Reassesment of A. cryaerophilus.</title>
        <authorList>
            <person name="Perez-Cataluna A."/>
            <person name="Collado L."/>
            <person name="Salgado O."/>
            <person name="Lefinanco V."/>
            <person name="Figueras M.J."/>
        </authorList>
    </citation>
    <scope>NUCLEOTIDE SEQUENCE [LARGE SCALE GENOMIC DNA]</scope>
    <source>
        <strain evidence="2 3">LMG 9065</strain>
    </source>
</reference>
<dbReference type="AlphaFoldDB" id="A0A2S9TH89"/>
<proteinExistence type="predicted"/>
<dbReference type="SUPFAM" id="SSF53756">
    <property type="entry name" value="UDP-Glycosyltransferase/glycogen phosphorylase"/>
    <property type="match status" value="1"/>
</dbReference>
<dbReference type="Gene3D" id="3.40.50.2000">
    <property type="entry name" value="Glycogen Phosphorylase B"/>
    <property type="match status" value="2"/>
</dbReference>
<gene>
    <name evidence="2" type="ORF">CJ670_04050</name>
</gene>
<dbReference type="GO" id="GO:0016757">
    <property type="term" value="F:glycosyltransferase activity"/>
    <property type="evidence" value="ECO:0007669"/>
    <property type="project" value="UniProtKB-KW"/>
</dbReference>
<dbReference type="Proteomes" id="UP000239151">
    <property type="component" value="Unassembled WGS sequence"/>
</dbReference>
<evidence type="ECO:0000259" key="1">
    <source>
        <dbReference type="Pfam" id="PF00534"/>
    </source>
</evidence>
<keyword evidence="2" id="KW-0328">Glycosyltransferase</keyword>
<protein>
    <submittedName>
        <fullName evidence="2">Mannosyltransferase</fullName>
    </submittedName>
</protein>
<dbReference type="InterPro" id="IPR001296">
    <property type="entry name" value="Glyco_trans_1"/>
</dbReference>
<keyword evidence="2" id="KW-0808">Transferase</keyword>
<comment type="caution">
    <text evidence="2">The sequence shown here is derived from an EMBL/GenBank/DDBJ whole genome shotgun (WGS) entry which is preliminary data.</text>
</comment>
<sequence>MDNKKLNIGIFLGSSKKVGGGFQYELRVSQILKGLLNKYNFNFFTLNQIILNDFIQNDIEIKLISTKNLEANLINNYKIDLVYFLYPANIDFINLHYIVTIWDLCHRDFNEFPEVRNNHEFENREIFYSGLGLKKAVAIISDSKHGKKNIVKRYNIDKNRIHILKFLPRLDTKNTYLDINKKYNLDKPYIYYPAQFWAHKNHIYILKSLKILKESFNIEIFALFSGTDYGNLSYILDQAKLMGIDKQIKYLGFVDDIEIPNLYKQSLALVMPTYFGPTNIPPLEAFKYETPVCYSDLKGLRNQVKNAAFLLDLKNPNSLVNALLSILNKHNKVEKKIRAGKKILRKWTLNDFKNSLEKIFDNFNNIRKCWSNTETPKTKTFSDIPKDFVSIISNIIKFQNSDNKYVVYGNGTIGKTIRALIPDKIVGYVDIADKNNPPKNLENMQYDKIIISVLGREEEIIKYLVEDLKIARDKIITLEL</sequence>
<dbReference type="PANTHER" id="PTHR46401:SF8">
    <property type="entry name" value="BLL6006 PROTEIN"/>
    <property type="match status" value="1"/>
</dbReference>
<dbReference type="PANTHER" id="PTHR46401">
    <property type="entry name" value="GLYCOSYLTRANSFERASE WBBK-RELATED"/>
    <property type="match status" value="1"/>
</dbReference>
<organism evidence="2 3">
    <name type="scientific">Aliarcobacter cryaerophilus</name>
    <dbReference type="NCBI Taxonomy" id="28198"/>
    <lineage>
        <taxon>Bacteria</taxon>
        <taxon>Pseudomonadati</taxon>
        <taxon>Campylobacterota</taxon>
        <taxon>Epsilonproteobacteria</taxon>
        <taxon>Campylobacterales</taxon>
        <taxon>Arcobacteraceae</taxon>
        <taxon>Aliarcobacter</taxon>
    </lineage>
</organism>
<feature type="domain" description="Glycosyl transferase family 1" evidence="1">
    <location>
        <begin position="184"/>
        <end position="342"/>
    </location>
</feature>
<evidence type="ECO:0000313" key="2">
    <source>
        <dbReference type="EMBL" id="PRM98216.1"/>
    </source>
</evidence>
<evidence type="ECO:0000313" key="3">
    <source>
        <dbReference type="Proteomes" id="UP000239151"/>
    </source>
</evidence>
<dbReference type="Pfam" id="PF00534">
    <property type="entry name" value="Glycos_transf_1"/>
    <property type="match status" value="1"/>
</dbReference>
<dbReference type="EMBL" id="NXGI01000005">
    <property type="protein sequence ID" value="PRM98216.1"/>
    <property type="molecule type" value="Genomic_DNA"/>
</dbReference>
<accession>A0A2S9TH89</accession>